<evidence type="ECO:0000256" key="4">
    <source>
        <dbReference type="ARBA" id="ARBA00022759"/>
    </source>
</evidence>
<evidence type="ECO:0000256" key="1">
    <source>
        <dbReference type="ARBA" id="ARBA00022679"/>
    </source>
</evidence>
<dbReference type="PANTHER" id="PTHR34072:SF52">
    <property type="entry name" value="RIBONUCLEASE H"/>
    <property type="match status" value="1"/>
</dbReference>
<evidence type="ECO:0000256" key="6">
    <source>
        <dbReference type="ARBA" id="ARBA00022918"/>
    </source>
</evidence>
<evidence type="ECO:0000256" key="5">
    <source>
        <dbReference type="ARBA" id="ARBA00022801"/>
    </source>
</evidence>
<keyword evidence="4" id="KW-0255">Endonuclease</keyword>
<protein>
    <submittedName>
        <fullName evidence="9">Reverse transcriptase domain-containing protein</fullName>
    </submittedName>
</protein>
<dbReference type="InterPro" id="IPR041373">
    <property type="entry name" value="RT_RNaseH"/>
</dbReference>
<keyword evidence="1" id="KW-0808">Transferase</keyword>
<dbReference type="EMBL" id="BKCJ010000676">
    <property type="protein sequence ID" value="GEU35313.1"/>
    <property type="molecule type" value="Genomic_DNA"/>
</dbReference>
<dbReference type="InterPro" id="IPR012337">
    <property type="entry name" value="RNaseH-like_sf"/>
</dbReference>
<comment type="caution">
    <text evidence="9">The sequence shown here is derived from an EMBL/GenBank/DDBJ whole genome shotgun (WGS) entry which is preliminary data.</text>
</comment>
<gene>
    <name evidence="9" type="ORF">Tci_007291</name>
</gene>
<organism evidence="9">
    <name type="scientific">Tanacetum cinerariifolium</name>
    <name type="common">Dalmatian daisy</name>
    <name type="synonym">Chrysanthemum cinerariifolium</name>
    <dbReference type="NCBI Taxonomy" id="118510"/>
    <lineage>
        <taxon>Eukaryota</taxon>
        <taxon>Viridiplantae</taxon>
        <taxon>Streptophyta</taxon>
        <taxon>Embryophyta</taxon>
        <taxon>Tracheophyta</taxon>
        <taxon>Spermatophyta</taxon>
        <taxon>Magnoliopsida</taxon>
        <taxon>eudicotyledons</taxon>
        <taxon>Gunneridae</taxon>
        <taxon>Pentapetalae</taxon>
        <taxon>asterids</taxon>
        <taxon>campanulids</taxon>
        <taxon>Asterales</taxon>
        <taxon>Asteraceae</taxon>
        <taxon>Asteroideae</taxon>
        <taxon>Anthemideae</taxon>
        <taxon>Anthemidinae</taxon>
        <taxon>Tanacetum</taxon>
    </lineage>
</organism>
<dbReference type="InterPro" id="IPR005162">
    <property type="entry name" value="Retrotrans_gag_dom"/>
</dbReference>
<evidence type="ECO:0000259" key="8">
    <source>
        <dbReference type="Pfam" id="PF17917"/>
    </source>
</evidence>
<keyword evidence="6 9" id="KW-0695">RNA-directed DNA polymerase</keyword>
<dbReference type="GO" id="GO:0004519">
    <property type="term" value="F:endonuclease activity"/>
    <property type="evidence" value="ECO:0007669"/>
    <property type="project" value="UniProtKB-KW"/>
</dbReference>
<sequence length="438" mass="50481">MESVMDISGYVNNQNLRYDTSSLINKALTWWNTQIQAKGHKAAIGMTWEEFKALLMEEFYPSNEMEKLETEFWNHAMVGANHRIERYILGLAPQIHGMILTTQPTMIQSVILKARALTDEAVRCGTLSRSGEKRKEVVGADFSFISINFVPLLNVKPSIVRPGYMIKVANGRKVEIDRIIRRHNVEIVCHKKVIRVPLASGEVLQVQGEQTLKNLKSLNSTKLDEQKVKDILISKEDHEVHLKLVLKLLKKEKLFDKFYIHEKNYTTHDLELGAVVFDLKTWRYYLYGTNSVIYTDHKSLQHIFDQKELNMHQRIWIELFSDYDCEIRYHLGKANVVADALSDVRKTILDGLIRRSTLFIREQIRCTMTCEICIGGQVLENVQKALGTWLDMSTAYHPQTDGQSERTIQTLEDMLRACVIDFGGSWDTHPPVAVFLQQ</sequence>
<dbReference type="SUPFAM" id="SSF56672">
    <property type="entry name" value="DNA/RNA polymerases"/>
    <property type="match status" value="1"/>
</dbReference>
<keyword evidence="3" id="KW-0540">Nuclease</keyword>
<evidence type="ECO:0000313" key="9">
    <source>
        <dbReference type="EMBL" id="GEU35313.1"/>
    </source>
</evidence>
<dbReference type="GO" id="GO:0003676">
    <property type="term" value="F:nucleic acid binding"/>
    <property type="evidence" value="ECO:0007669"/>
    <property type="project" value="InterPro"/>
</dbReference>
<feature type="domain" description="Reverse transcriptase RNase H-like" evidence="8">
    <location>
        <begin position="260"/>
        <end position="323"/>
    </location>
</feature>
<dbReference type="AlphaFoldDB" id="A0A6L2JEA5"/>
<dbReference type="CDD" id="cd09274">
    <property type="entry name" value="RNase_HI_RT_Ty3"/>
    <property type="match status" value="1"/>
</dbReference>
<proteinExistence type="predicted"/>
<dbReference type="SUPFAM" id="SSF53098">
    <property type="entry name" value="Ribonuclease H-like"/>
    <property type="match status" value="1"/>
</dbReference>
<dbReference type="PANTHER" id="PTHR34072">
    <property type="entry name" value="ENZYMATIC POLYPROTEIN-RELATED"/>
    <property type="match status" value="1"/>
</dbReference>
<evidence type="ECO:0000256" key="2">
    <source>
        <dbReference type="ARBA" id="ARBA00022695"/>
    </source>
</evidence>
<evidence type="ECO:0000259" key="7">
    <source>
        <dbReference type="Pfam" id="PF03732"/>
    </source>
</evidence>
<keyword evidence="5" id="KW-0378">Hydrolase</keyword>
<dbReference type="Pfam" id="PF17917">
    <property type="entry name" value="RT_RNaseH"/>
    <property type="match status" value="1"/>
</dbReference>
<name>A0A6L2JEA5_TANCI</name>
<feature type="domain" description="Retrotransposon gag" evidence="7">
    <location>
        <begin position="20"/>
        <end position="76"/>
    </location>
</feature>
<dbReference type="InterPro" id="IPR036397">
    <property type="entry name" value="RNaseH_sf"/>
</dbReference>
<dbReference type="Gene3D" id="3.30.420.10">
    <property type="entry name" value="Ribonuclease H-like superfamily/Ribonuclease H"/>
    <property type="match status" value="1"/>
</dbReference>
<evidence type="ECO:0000256" key="3">
    <source>
        <dbReference type="ARBA" id="ARBA00022722"/>
    </source>
</evidence>
<dbReference type="GO" id="GO:0003964">
    <property type="term" value="F:RNA-directed DNA polymerase activity"/>
    <property type="evidence" value="ECO:0007669"/>
    <property type="project" value="UniProtKB-KW"/>
</dbReference>
<dbReference type="InterPro" id="IPR043502">
    <property type="entry name" value="DNA/RNA_pol_sf"/>
</dbReference>
<accession>A0A6L2JEA5</accession>
<dbReference type="GO" id="GO:0016787">
    <property type="term" value="F:hydrolase activity"/>
    <property type="evidence" value="ECO:0007669"/>
    <property type="project" value="UniProtKB-KW"/>
</dbReference>
<reference evidence="9" key="1">
    <citation type="journal article" date="2019" name="Sci. Rep.">
        <title>Draft genome of Tanacetum cinerariifolium, the natural source of mosquito coil.</title>
        <authorList>
            <person name="Yamashiro T."/>
            <person name="Shiraishi A."/>
            <person name="Satake H."/>
            <person name="Nakayama K."/>
        </authorList>
    </citation>
    <scope>NUCLEOTIDE SEQUENCE</scope>
</reference>
<keyword evidence="2" id="KW-0548">Nucleotidyltransferase</keyword>
<dbReference type="Pfam" id="PF03732">
    <property type="entry name" value="Retrotrans_gag"/>
    <property type="match status" value="1"/>
</dbReference>